<dbReference type="SUPFAM" id="SSF51246">
    <property type="entry name" value="Rudiment single hybrid motif"/>
    <property type="match status" value="1"/>
</dbReference>
<dbReference type="Gene3D" id="3.30.1360.40">
    <property type="match status" value="1"/>
</dbReference>
<evidence type="ECO:0000256" key="2">
    <source>
        <dbReference type="ARBA" id="ARBA00022741"/>
    </source>
</evidence>
<dbReference type="Gene3D" id="3.30.470.20">
    <property type="entry name" value="ATP-grasp fold, B domain"/>
    <property type="match status" value="1"/>
</dbReference>
<evidence type="ECO:0000256" key="3">
    <source>
        <dbReference type="ARBA" id="ARBA00022801"/>
    </source>
</evidence>
<dbReference type="InterPro" id="IPR011054">
    <property type="entry name" value="Rudment_hybrid_motif"/>
</dbReference>
<dbReference type="Pfam" id="PF02785">
    <property type="entry name" value="Biotin_carb_C"/>
    <property type="match status" value="1"/>
</dbReference>
<dbReference type="SUPFAM" id="SSF56059">
    <property type="entry name" value="Glutathione synthetase ATP-binding domain-like"/>
    <property type="match status" value="1"/>
</dbReference>
<dbReference type="PANTHER" id="PTHR18866:SF128">
    <property type="entry name" value="UREA AMIDOLYASE"/>
    <property type="match status" value="1"/>
</dbReference>
<protein>
    <submittedName>
        <fullName evidence="6">Urea carboxylase</fullName>
    </submittedName>
</protein>
<dbReference type="PROSITE" id="PS50979">
    <property type="entry name" value="BC"/>
    <property type="match status" value="1"/>
</dbReference>
<dbReference type="SMART" id="SM00796">
    <property type="entry name" value="AHS1"/>
    <property type="match status" value="1"/>
</dbReference>
<dbReference type="Pfam" id="PF02682">
    <property type="entry name" value="CT_C_D"/>
    <property type="match status" value="1"/>
</dbReference>
<dbReference type="OrthoDB" id="196847at2759"/>
<dbReference type="SMART" id="SM00797">
    <property type="entry name" value="AHS2"/>
    <property type="match status" value="1"/>
</dbReference>
<evidence type="ECO:0000256" key="4">
    <source>
        <dbReference type="ARBA" id="ARBA00022840"/>
    </source>
</evidence>
<dbReference type="GO" id="GO:0046872">
    <property type="term" value="F:metal ion binding"/>
    <property type="evidence" value="ECO:0007669"/>
    <property type="project" value="InterPro"/>
</dbReference>
<keyword evidence="7" id="KW-1185">Reference proteome</keyword>
<dbReference type="InterPro" id="IPR011761">
    <property type="entry name" value="ATP-grasp"/>
</dbReference>
<keyword evidence="5" id="KW-0092">Biotin</keyword>
<dbReference type="SUPFAM" id="SSF160467">
    <property type="entry name" value="PH0987 N-terminal domain-like"/>
    <property type="match status" value="1"/>
</dbReference>
<dbReference type="SUPFAM" id="SSF51230">
    <property type="entry name" value="Single hybrid motif"/>
    <property type="match status" value="1"/>
</dbReference>
<keyword evidence="1" id="KW-0436">Ligase</keyword>
<dbReference type="PROSITE" id="PS50975">
    <property type="entry name" value="ATP_GRASP"/>
    <property type="match status" value="1"/>
</dbReference>
<proteinExistence type="predicted"/>
<dbReference type="PANTHER" id="PTHR18866">
    <property type="entry name" value="CARBOXYLASE:PYRUVATE/ACETYL-COA/PROPIONYL-COA CARBOXYLASE"/>
    <property type="match status" value="1"/>
</dbReference>
<dbReference type="Gene3D" id="2.40.100.10">
    <property type="entry name" value="Cyclophilin-like"/>
    <property type="match status" value="2"/>
</dbReference>
<dbReference type="InterPro" id="IPR005482">
    <property type="entry name" value="Biotin_COase_C"/>
</dbReference>
<keyword evidence="3" id="KW-0378">Hydrolase</keyword>
<name>A0A7D9IDP1_PARCT</name>
<dbReference type="PROSITE" id="PS00867">
    <property type="entry name" value="CPSASE_2"/>
    <property type="match status" value="1"/>
</dbReference>
<dbReference type="InterPro" id="IPR029000">
    <property type="entry name" value="Cyclophilin-like_dom_sf"/>
</dbReference>
<dbReference type="InterPro" id="IPR003778">
    <property type="entry name" value="CT_A_B"/>
</dbReference>
<dbReference type="GO" id="GO:0005524">
    <property type="term" value="F:ATP binding"/>
    <property type="evidence" value="ECO:0007669"/>
    <property type="project" value="UniProtKB-UniRule"/>
</dbReference>
<dbReference type="InterPro" id="IPR011764">
    <property type="entry name" value="Biotin_carboxylation_dom"/>
</dbReference>
<dbReference type="InterPro" id="IPR003833">
    <property type="entry name" value="CT_C_D"/>
</dbReference>
<keyword evidence="4" id="KW-0067">ATP-binding</keyword>
<dbReference type="GO" id="GO:0016874">
    <property type="term" value="F:ligase activity"/>
    <property type="evidence" value="ECO:0007669"/>
    <property type="project" value="UniProtKB-KW"/>
</dbReference>
<evidence type="ECO:0000256" key="5">
    <source>
        <dbReference type="ARBA" id="ARBA00023267"/>
    </source>
</evidence>
<gene>
    <name evidence="6" type="ORF">PACLA_8A065795</name>
</gene>
<dbReference type="SUPFAM" id="SSF50891">
    <property type="entry name" value="Cyclophilin-like"/>
    <property type="match status" value="2"/>
</dbReference>
<dbReference type="EMBL" id="CACRXK020004650">
    <property type="protein sequence ID" value="CAB4003521.1"/>
    <property type="molecule type" value="Genomic_DNA"/>
</dbReference>
<evidence type="ECO:0000313" key="6">
    <source>
        <dbReference type="EMBL" id="CAB4003521.1"/>
    </source>
</evidence>
<reference evidence="6" key="1">
    <citation type="submission" date="2020-04" db="EMBL/GenBank/DDBJ databases">
        <authorList>
            <person name="Alioto T."/>
            <person name="Alioto T."/>
            <person name="Gomez Garrido J."/>
        </authorList>
    </citation>
    <scope>NUCLEOTIDE SEQUENCE</scope>
    <source>
        <strain evidence="6">A484AB</strain>
    </source>
</reference>
<dbReference type="PROSITE" id="PS50968">
    <property type="entry name" value="BIOTINYL_LIPOYL"/>
    <property type="match status" value="1"/>
</dbReference>
<dbReference type="Gene3D" id="2.40.50.100">
    <property type="match status" value="1"/>
</dbReference>
<sequence>MENDLANFQTSSANSNLLLNTDKCKTLRITRKRNKIDHTYKLQDSALKTTDCERDLGVWTSTLTWSKQVLHQCAQANKSLGYIRRFTIKIKTISVSKKLPACRTLCDKVFGSGDVFMEKFIQTARHIEVQVFGDGKGNVVHLGERECSIQRRYQKLIEECPSPALTEEQRDQVCEMAVRLCKSVNYQSVGTVEFLFDDVQKQFYFLEVNTRLQVEHRVTELRLGIDLVELMIRQAYEGVDLTQMSVQPQGHVIECRINAEDPSKNFTPTAGVVTKVTLSEESEGSKGCLVDTWIRRGNIVTPNYDSLLANIIQWAPTREQAIQAMLNTLNTTIIAGPPNNLGYFREFLKTDQFVKGETYTNSLEWFTYSPACVEVISPGLFTTIQDWPGRQDRGLWRIGVPPSGPMDHLASRVANSLVNNKETDAVFEITQCGPTLKFHLDTTVAITGASMEVVLDGLLIQMWQRVLVNAGSVLKIGNLSNDLGSRTYLAVAGGLNLPKYLGSRATFPNGNFGGYQGRALKAGDMIPTGDPENKTGYGISNETLHRGVSGMGRKELVDSLNPERPFESLNRETLRNNEVTDDVAIPEDGVSSNSFVPHILQKNDQPFNPLHITEQYGTNWSIGVLPGPHANPEYLTDEDMDMFYATPWRVHQNSNRLGIRLSGPAPKWARHNGGEGGSHPSNIHDCEYAVGTINFTGNMPIIIGQDGPSLGGFVCPCTIVQSELWKIGQVKAGDTIRFCKMTIEEAIKSRREQNEFIKTLQCSHKLPDNFGAESYPETKPVLRVIPELDTRPRLEIRLAGDSYILIEYGPMVLDLNLRFRVHFLEEKLLRSNITGLEETAPGVRSLQLRYNPLVLPLSILLEIVTKADKELRDISDRTVPTRILDLPMCFNYSGVNEAIEKYIKSVRAHAPYLPSNIEYVFKNNGLRGIDAVKERVFSASYMCIGLGDVYLGACCAVPVNPLHRLVTSKYNPARTYTQEGTVGLGGSYMCIYPMNSPGGYQLIGRTLPIWDTFGNSNPKLFSEGKPWMLQMFDQIRFFPVSETQLDAMRSKFKCGTLDLQIEEQVFSIAEYNRFVNAMSDEITSYRAAQIKAVNTMLKEEEKSLMLLATDDEWNKELTTPTHQPQTIIPEGSVGIYSPVTGRIWGIAVSKGELVKERQIVASVEAMKMECSCYCPVSGTVTRILVIGRQLVHQGDLIMIIINVMESGEDCLDC</sequence>
<dbReference type="SMART" id="SM00878">
    <property type="entry name" value="Biotin_carb_C"/>
    <property type="match status" value="1"/>
</dbReference>
<dbReference type="InterPro" id="IPR000089">
    <property type="entry name" value="Biotin_lipoyl"/>
</dbReference>
<dbReference type="InterPro" id="IPR050856">
    <property type="entry name" value="Biotin_carboxylase_complex"/>
</dbReference>
<dbReference type="GO" id="GO:0016787">
    <property type="term" value="F:hydrolase activity"/>
    <property type="evidence" value="ECO:0007669"/>
    <property type="project" value="UniProtKB-KW"/>
</dbReference>
<organism evidence="6 7">
    <name type="scientific">Paramuricea clavata</name>
    <name type="common">Red gorgonian</name>
    <name type="synonym">Violescent sea-whip</name>
    <dbReference type="NCBI Taxonomy" id="317549"/>
    <lineage>
        <taxon>Eukaryota</taxon>
        <taxon>Metazoa</taxon>
        <taxon>Cnidaria</taxon>
        <taxon>Anthozoa</taxon>
        <taxon>Octocorallia</taxon>
        <taxon>Malacalcyonacea</taxon>
        <taxon>Plexauridae</taxon>
        <taxon>Paramuricea</taxon>
    </lineage>
</organism>
<dbReference type="Proteomes" id="UP001152795">
    <property type="component" value="Unassembled WGS sequence"/>
</dbReference>
<dbReference type="InterPro" id="IPR005479">
    <property type="entry name" value="CPAse_ATP-bd"/>
</dbReference>
<dbReference type="Pfam" id="PF00364">
    <property type="entry name" value="Biotin_lipoyl"/>
    <property type="match status" value="1"/>
</dbReference>
<dbReference type="CDD" id="cd06850">
    <property type="entry name" value="biotinyl_domain"/>
    <property type="match status" value="1"/>
</dbReference>
<evidence type="ECO:0000256" key="1">
    <source>
        <dbReference type="ARBA" id="ARBA00022598"/>
    </source>
</evidence>
<dbReference type="Pfam" id="PF02786">
    <property type="entry name" value="CPSase_L_D2"/>
    <property type="match status" value="1"/>
</dbReference>
<comment type="caution">
    <text evidence="6">The sequence shown here is derived from an EMBL/GenBank/DDBJ whole genome shotgun (WGS) entry which is preliminary data.</text>
</comment>
<accession>A0A7D9IDP1</accession>
<evidence type="ECO:0000313" key="7">
    <source>
        <dbReference type="Proteomes" id="UP001152795"/>
    </source>
</evidence>
<dbReference type="AlphaFoldDB" id="A0A7D9IDP1"/>
<keyword evidence="2" id="KW-0547">Nucleotide-binding</keyword>
<dbReference type="InterPro" id="IPR011053">
    <property type="entry name" value="Single_hybrid_motif"/>
</dbReference>
<dbReference type="Pfam" id="PF02626">
    <property type="entry name" value="CT_A_B"/>
    <property type="match status" value="2"/>
</dbReference>